<evidence type="ECO:0000256" key="1">
    <source>
        <dbReference type="ARBA" id="ARBA00006046"/>
    </source>
</evidence>
<feature type="domain" description="Amine oxidase" evidence="2">
    <location>
        <begin position="14"/>
        <end position="379"/>
    </location>
</feature>
<dbReference type="Proteomes" id="UP001419910">
    <property type="component" value="Unassembled WGS sequence"/>
</dbReference>
<dbReference type="RefSeq" id="WP_343887342.1">
    <property type="nucleotide sequence ID" value="NZ_BAAAEH010000002.1"/>
</dbReference>
<dbReference type="Gene3D" id="3.50.50.60">
    <property type="entry name" value="FAD/NAD(P)-binding domain"/>
    <property type="match status" value="2"/>
</dbReference>
<comment type="similarity">
    <text evidence="1">Belongs to the carotenoid/retinoid oxidoreductase family.</text>
</comment>
<dbReference type="EMBL" id="JBDIME010000004">
    <property type="protein sequence ID" value="MEN2789356.1"/>
    <property type="molecule type" value="Genomic_DNA"/>
</dbReference>
<proteinExistence type="inferred from homology"/>
<keyword evidence="4" id="KW-1185">Reference proteome</keyword>
<dbReference type="PANTHER" id="PTHR43734:SF1">
    <property type="entry name" value="PHYTOENE DESATURASE"/>
    <property type="match status" value="1"/>
</dbReference>
<gene>
    <name evidence="3" type="ORF">ABC974_06960</name>
</gene>
<dbReference type="InterPro" id="IPR002937">
    <property type="entry name" value="Amino_oxidase"/>
</dbReference>
<organism evidence="3 4">
    <name type="scientific">Sphingomonas oligophenolica</name>
    <dbReference type="NCBI Taxonomy" id="301154"/>
    <lineage>
        <taxon>Bacteria</taxon>
        <taxon>Pseudomonadati</taxon>
        <taxon>Pseudomonadota</taxon>
        <taxon>Alphaproteobacteria</taxon>
        <taxon>Sphingomonadales</taxon>
        <taxon>Sphingomonadaceae</taxon>
        <taxon>Sphingomonas</taxon>
    </lineage>
</organism>
<comment type="caution">
    <text evidence="3">The sequence shown here is derived from an EMBL/GenBank/DDBJ whole genome shotgun (WGS) entry which is preliminary data.</text>
</comment>
<dbReference type="SUPFAM" id="SSF51905">
    <property type="entry name" value="FAD/NAD(P)-binding domain"/>
    <property type="match status" value="1"/>
</dbReference>
<evidence type="ECO:0000313" key="4">
    <source>
        <dbReference type="Proteomes" id="UP001419910"/>
    </source>
</evidence>
<evidence type="ECO:0000313" key="3">
    <source>
        <dbReference type="EMBL" id="MEN2789356.1"/>
    </source>
</evidence>
<dbReference type="InterPro" id="IPR036188">
    <property type="entry name" value="FAD/NAD-bd_sf"/>
</dbReference>
<protein>
    <submittedName>
        <fullName evidence="3">NAD(P)/FAD-dependent oxidoreductase</fullName>
    </submittedName>
</protein>
<sequence>MAEPKKIVIIGGGIAGLCAGVYARRCGYAVDLVEMHDVPGGLATSWHRQGYTFETCLHWLLGSKRGRPMFAHWQEVFDIGKLDFVHPEIFVTVEGGGKTLTIYTDVDMLEAELLCVAPEDAEEIGNFTRAIRKLTDFEMPDLDAEGLRGWLSLVPMLRHVPTLEHWSHISMRDYGARFTNPLLRQFFTGGSAELSALTLILSLAWMNQRDADYPIGGSQAVIMPIVETFRNLGGRLITGTRVERILVENGAAVGVALAGGGTIRADQVISAADGHATIYEMLGGAWRSDAIDRIYEQFEPFPSYLQVSFGVACDLADEPGFVTRVLDTPIAVDPGTEAAQVSFRIFNYDPSFAPIGKTAVTAMIPTRNHAYWCGLRDSDPACYRREKDRIAAAVLDVFEQRLPGISAAIEVTDVSTPASVIRYTGNWQGSMEGWLLTPRTGLTALETTLPGLKNFRMIGQWVMPGGGLPTGLLTARAAIHALCREDGIPFDVAEPVAHHHSESAGAAA</sequence>
<name>A0ABU9Y0M2_9SPHN</name>
<accession>A0ABU9Y0M2</accession>
<dbReference type="Pfam" id="PF01593">
    <property type="entry name" value="Amino_oxidase"/>
    <property type="match status" value="1"/>
</dbReference>
<evidence type="ECO:0000259" key="2">
    <source>
        <dbReference type="Pfam" id="PF01593"/>
    </source>
</evidence>
<dbReference type="PANTHER" id="PTHR43734">
    <property type="entry name" value="PHYTOENE DESATURASE"/>
    <property type="match status" value="1"/>
</dbReference>
<reference evidence="3 4" key="1">
    <citation type="submission" date="2024-05" db="EMBL/GenBank/DDBJ databases">
        <authorList>
            <person name="Liu Q."/>
            <person name="Xin Y.-H."/>
        </authorList>
    </citation>
    <scope>NUCLEOTIDE SEQUENCE [LARGE SCALE GENOMIC DNA]</scope>
    <source>
        <strain evidence="3 4">CGMCC 1.10181</strain>
    </source>
</reference>